<evidence type="ECO:0000313" key="1">
    <source>
        <dbReference type="EMBL" id="GAJ14474.1"/>
    </source>
</evidence>
<name>X1UAI4_9ZZZZ</name>
<comment type="caution">
    <text evidence="1">The sequence shown here is derived from an EMBL/GenBank/DDBJ whole genome shotgun (WGS) entry which is preliminary data.</text>
</comment>
<dbReference type="AlphaFoldDB" id="X1UAI4"/>
<organism evidence="1">
    <name type="scientific">marine sediment metagenome</name>
    <dbReference type="NCBI Taxonomy" id="412755"/>
    <lineage>
        <taxon>unclassified sequences</taxon>
        <taxon>metagenomes</taxon>
        <taxon>ecological metagenomes</taxon>
    </lineage>
</organism>
<accession>X1UAI4</accession>
<gene>
    <name evidence="1" type="ORF">S12H4_51525</name>
</gene>
<dbReference type="EMBL" id="BARW01032568">
    <property type="protein sequence ID" value="GAJ14474.1"/>
    <property type="molecule type" value="Genomic_DNA"/>
</dbReference>
<proteinExistence type="predicted"/>
<reference evidence="1" key="1">
    <citation type="journal article" date="2014" name="Front. Microbiol.">
        <title>High frequency of phylogenetically diverse reductive dehalogenase-homologous genes in deep subseafloor sedimentary metagenomes.</title>
        <authorList>
            <person name="Kawai M."/>
            <person name="Futagami T."/>
            <person name="Toyoda A."/>
            <person name="Takaki Y."/>
            <person name="Nishi S."/>
            <person name="Hori S."/>
            <person name="Arai W."/>
            <person name="Tsubouchi T."/>
            <person name="Morono Y."/>
            <person name="Uchiyama I."/>
            <person name="Ito T."/>
            <person name="Fujiyama A."/>
            <person name="Inagaki F."/>
            <person name="Takami H."/>
        </authorList>
    </citation>
    <scope>NUCLEOTIDE SEQUENCE</scope>
    <source>
        <strain evidence="1">Expedition CK06-06</strain>
    </source>
</reference>
<sequence length="91" mass="9816">MWVHLAKTSIVSERPICLRQLILIPDGAADAIATFYDGLNENAKLLGAFRTGKLNTRHIPFNCGIELENGLYVVLGAGAQGVVVVWDPPGE</sequence>
<protein>
    <submittedName>
        <fullName evidence="1">Uncharacterized protein</fullName>
    </submittedName>
</protein>